<protein>
    <submittedName>
        <fullName evidence="5">Magnesium chelatase family protein</fullName>
    </submittedName>
</protein>
<dbReference type="InterPro" id="IPR004482">
    <property type="entry name" value="Mg_chelat-rel"/>
</dbReference>
<dbReference type="Pfam" id="PF01078">
    <property type="entry name" value="Mg_chelatase"/>
    <property type="match status" value="1"/>
</dbReference>
<dbReference type="AlphaFoldDB" id="A0A839ESG9"/>
<keyword evidence="2" id="KW-0547">Nucleotide-binding</keyword>
<dbReference type="Gene3D" id="3.30.230.10">
    <property type="match status" value="1"/>
</dbReference>
<dbReference type="PRINTS" id="PR01657">
    <property type="entry name" value="MCMFAMILY"/>
</dbReference>
<dbReference type="EMBL" id="JACGXL010000002">
    <property type="protein sequence ID" value="MBA8887387.1"/>
    <property type="molecule type" value="Genomic_DNA"/>
</dbReference>
<accession>A0A839ESG9</accession>
<dbReference type="Pfam" id="PF13335">
    <property type="entry name" value="Mg_chelatase_C"/>
    <property type="match status" value="1"/>
</dbReference>
<evidence type="ECO:0000313" key="6">
    <source>
        <dbReference type="Proteomes" id="UP000550401"/>
    </source>
</evidence>
<dbReference type="Gene3D" id="3.40.50.300">
    <property type="entry name" value="P-loop containing nucleotide triphosphate hydrolases"/>
    <property type="match status" value="1"/>
</dbReference>
<gene>
    <name evidence="5" type="ORF">FHW12_001601</name>
</gene>
<keyword evidence="6" id="KW-1185">Reference proteome</keyword>
<dbReference type="InterPro" id="IPR001208">
    <property type="entry name" value="MCM_dom"/>
</dbReference>
<dbReference type="SMART" id="SM00382">
    <property type="entry name" value="AAA"/>
    <property type="match status" value="1"/>
</dbReference>
<dbReference type="InterPro" id="IPR027417">
    <property type="entry name" value="P-loop_NTPase"/>
</dbReference>
<dbReference type="GO" id="GO:0005524">
    <property type="term" value="F:ATP binding"/>
    <property type="evidence" value="ECO:0007669"/>
    <property type="project" value="UniProtKB-KW"/>
</dbReference>
<sequence>MPAVRRSSPHGADGGLFFRRAAGTPMSLAVVYSRAQVGIVAPLVSCEVHLSGGLPGTSIVGLPETTVKEARDRVRAAILNAQLEYPQRKVTVNLAPADLPKEGGRFDLPIALGVLAANGSVPRDALDGCEFIGELALSGELRAVRGVLPAVLQATRRGRRVIVPRENAREAALVEDADVRVAGSLLEVCAHLAGRIDLPHAEVDDMTDTVAIASPCLSDVRGQPHARRALEVAAAGAHNLLLVGPPGTGKTMLASRLPGILPPLDEHEALELAAVRSVAGHDTDVANWKRRAFRAPHHTASAAALVGGGTVPRPGEISLAHHGVLFLDEIVEFDRHVLEVLREPLESGRIAISRAARQAEFPARFQLVAAMNPCPCGYAGDASGRCRCTPDMIARYRARLSGPLLDRIDLKLEMPRVAHAELRDGAAGEHSATVRARVASARVRQLQRAGKPNAWLGNREVERDCALDASLHALLDRAVERLGLSARAYHRVLRVARTLADLAASERIDAVHLAEAIQYRRFGA</sequence>
<dbReference type="GO" id="GO:0003677">
    <property type="term" value="F:DNA binding"/>
    <property type="evidence" value="ECO:0007669"/>
    <property type="project" value="InterPro"/>
</dbReference>
<evidence type="ECO:0000256" key="1">
    <source>
        <dbReference type="ARBA" id="ARBA00006354"/>
    </source>
</evidence>
<dbReference type="InterPro" id="IPR003593">
    <property type="entry name" value="AAA+_ATPase"/>
</dbReference>
<dbReference type="InterPro" id="IPR025158">
    <property type="entry name" value="Mg_chelat-rel_C"/>
</dbReference>
<keyword evidence="3" id="KW-0067">ATP-binding</keyword>
<organism evidence="5 6">
    <name type="scientific">Dokdonella fugitiva</name>
    <dbReference type="NCBI Taxonomy" id="328517"/>
    <lineage>
        <taxon>Bacteria</taxon>
        <taxon>Pseudomonadati</taxon>
        <taxon>Pseudomonadota</taxon>
        <taxon>Gammaproteobacteria</taxon>
        <taxon>Lysobacterales</taxon>
        <taxon>Rhodanobacteraceae</taxon>
        <taxon>Dokdonella</taxon>
    </lineage>
</organism>
<dbReference type="InterPro" id="IPR045006">
    <property type="entry name" value="CHLI-like"/>
</dbReference>
<dbReference type="PANTHER" id="PTHR32039:SF7">
    <property type="entry name" value="COMPETENCE PROTEIN COMM"/>
    <property type="match status" value="1"/>
</dbReference>
<dbReference type="SUPFAM" id="SSF52540">
    <property type="entry name" value="P-loop containing nucleoside triphosphate hydrolases"/>
    <property type="match status" value="1"/>
</dbReference>
<comment type="similarity">
    <text evidence="1">Belongs to the Mg-chelatase subunits D/I family. ComM subfamily.</text>
</comment>
<evidence type="ECO:0000256" key="2">
    <source>
        <dbReference type="ARBA" id="ARBA00022741"/>
    </source>
</evidence>
<dbReference type="PROSITE" id="PS50051">
    <property type="entry name" value="MCM_2"/>
    <property type="match status" value="1"/>
</dbReference>
<dbReference type="InterPro" id="IPR020568">
    <property type="entry name" value="Ribosomal_Su5_D2-typ_SF"/>
</dbReference>
<name>A0A839ESG9_9GAMM</name>
<dbReference type="Proteomes" id="UP000550401">
    <property type="component" value="Unassembled WGS sequence"/>
</dbReference>
<reference evidence="5 6" key="1">
    <citation type="submission" date="2020-07" db="EMBL/GenBank/DDBJ databases">
        <title>Genomic Encyclopedia of Type Strains, Phase IV (KMG-V): Genome sequencing to study the core and pangenomes of soil and plant-associated prokaryotes.</title>
        <authorList>
            <person name="Whitman W."/>
        </authorList>
    </citation>
    <scope>NUCLEOTIDE SEQUENCE [LARGE SCALE GENOMIC DNA]</scope>
    <source>
        <strain evidence="5 6">RH2WT43</strain>
    </source>
</reference>
<comment type="caution">
    <text evidence="5">The sequence shown here is derived from an EMBL/GenBank/DDBJ whole genome shotgun (WGS) entry which is preliminary data.</text>
</comment>
<dbReference type="NCBIfam" id="TIGR00368">
    <property type="entry name" value="YifB family Mg chelatase-like AAA ATPase"/>
    <property type="match status" value="1"/>
</dbReference>
<dbReference type="InterPro" id="IPR000523">
    <property type="entry name" value="Mg_chelatse_chII-like_cat_dom"/>
</dbReference>
<evidence type="ECO:0000256" key="3">
    <source>
        <dbReference type="ARBA" id="ARBA00022840"/>
    </source>
</evidence>
<dbReference type="Pfam" id="PF13541">
    <property type="entry name" value="ChlI"/>
    <property type="match status" value="1"/>
</dbReference>
<dbReference type="PANTHER" id="PTHR32039">
    <property type="entry name" value="MAGNESIUM-CHELATASE SUBUNIT CHLI"/>
    <property type="match status" value="1"/>
</dbReference>
<dbReference type="SUPFAM" id="SSF54211">
    <property type="entry name" value="Ribosomal protein S5 domain 2-like"/>
    <property type="match status" value="1"/>
</dbReference>
<evidence type="ECO:0000259" key="4">
    <source>
        <dbReference type="PROSITE" id="PS50051"/>
    </source>
</evidence>
<proteinExistence type="inferred from homology"/>
<dbReference type="InterPro" id="IPR014721">
    <property type="entry name" value="Ribsml_uS5_D2-typ_fold_subgr"/>
</dbReference>
<feature type="domain" description="MCM C-terminal AAA(+) ATPase" evidence="4">
    <location>
        <begin position="315"/>
        <end position="410"/>
    </location>
</feature>
<dbReference type="NCBIfam" id="NF007365">
    <property type="entry name" value="PRK09862.1"/>
    <property type="match status" value="1"/>
</dbReference>
<evidence type="ECO:0000313" key="5">
    <source>
        <dbReference type="EMBL" id="MBA8887387.1"/>
    </source>
</evidence>